<organism evidence="2 3">
    <name type="scientific">Gossypium trilobum</name>
    <dbReference type="NCBI Taxonomy" id="34281"/>
    <lineage>
        <taxon>Eukaryota</taxon>
        <taxon>Viridiplantae</taxon>
        <taxon>Streptophyta</taxon>
        <taxon>Embryophyta</taxon>
        <taxon>Tracheophyta</taxon>
        <taxon>Spermatophyta</taxon>
        <taxon>Magnoliopsida</taxon>
        <taxon>eudicotyledons</taxon>
        <taxon>Gunneridae</taxon>
        <taxon>Pentapetalae</taxon>
        <taxon>rosids</taxon>
        <taxon>malvids</taxon>
        <taxon>Malvales</taxon>
        <taxon>Malvaceae</taxon>
        <taxon>Malvoideae</taxon>
        <taxon>Gossypium</taxon>
    </lineage>
</organism>
<keyword evidence="1" id="KW-1133">Transmembrane helix</keyword>
<keyword evidence="1" id="KW-0472">Membrane</keyword>
<evidence type="ECO:0008006" key="4">
    <source>
        <dbReference type="Google" id="ProtNLM"/>
    </source>
</evidence>
<comment type="caution">
    <text evidence="2">The sequence shown here is derived from an EMBL/GenBank/DDBJ whole genome shotgun (WGS) entry which is preliminary data.</text>
</comment>
<reference evidence="2 3" key="1">
    <citation type="journal article" date="2019" name="Genome Biol. Evol.">
        <title>Insights into the evolution of the New World diploid cottons (Gossypium, subgenus Houzingenia) based on genome sequencing.</title>
        <authorList>
            <person name="Grover C.E."/>
            <person name="Arick M.A. 2nd"/>
            <person name="Thrash A."/>
            <person name="Conover J.L."/>
            <person name="Sanders W.S."/>
            <person name="Peterson D.G."/>
            <person name="Frelichowski J.E."/>
            <person name="Scheffler J.A."/>
            <person name="Scheffler B.E."/>
            <person name="Wendel J.F."/>
        </authorList>
    </citation>
    <scope>NUCLEOTIDE SEQUENCE [LARGE SCALE GENOMIC DNA]</scope>
    <source>
        <strain evidence="2">8</strain>
        <tissue evidence="2">Leaf</tissue>
    </source>
</reference>
<gene>
    <name evidence="2" type="ORF">Gotri_024529</name>
</gene>
<dbReference type="AlphaFoldDB" id="A0A7J9DML3"/>
<feature type="transmembrane region" description="Helical" evidence="1">
    <location>
        <begin position="15"/>
        <end position="35"/>
    </location>
</feature>
<protein>
    <recommendedName>
        <fullName evidence="4">RNase H type-1 domain-containing protein</fullName>
    </recommendedName>
</protein>
<evidence type="ECO:0000313" key="2">
    <source>
        <dbReference type="EMBL" id="MBA0761966.1"/>
    </source>
</evidence>
<evidence type="ECO:0000313" key="3">
    <source>
        <dbReference type="Proteomes" id="UP000593568"/>
    </source>
</evidence>
<accession>A0A7J9DML3</accession>
<name>A0A7J9DML3_9ROSI</name>
<proteinExistence type="predicted"/>
<sequence length="132" mass="15061">MQMETLSMLGAGCKLALPIYLCWKLMLLFGVQWPLEMCIRNRYRNDREDDSVIGAIIKDIHRLREGFHSCKFLYTAKGGNESSHIMATEGLKSGETIYLMDEVPGFVMREWRRISSGNGKLMEIADKTLPAN</sequence>
<keyword evidence="1" id="KW-0812">Transmembrane</keyword>
<dbReference type="EMBL" id="JABEZW010000003">
    <property type="protein sequence ID" value="MBA0761966.1"/>
    <property type="molecule type" value="Genomic_DNA"/>
</dbReference>
<dbReference type="Proteomes" id="UP000593568">
    <property type="component" value="Unassembled WGS sequence"/>
</dbReference>
<feature type="non-terminal residue" evidence="2">
    <location>
        <position position="1"/>
    </location>
</feature>
<evidence type="ECO:0000256" key="1">
    <source>
        <dbReference type="SAM" id="Phobius"/>
    </source>
</evidence>
<keyword evidence="3" id="KW-1185">Reference proteome</keyword>